<gene>
    <name evidence="1" type="ORF">ISP19_03525</name>
</gene>
<organism evidence="1 2">
    <name type="scientific">Dyella flava</name>
    <dbReference type="NCBI Taxonomy" id="1920170"/>
    <lineage>
        <taxon>Bacteria</taxon>
        <taxon>Pseudomonadati</taxon>
        <taxon>Pseudomonadota</taxon>
        <taxon>Gammaproteobacteria</taxon>
        <taxon>Lysobacterales</taxon>
        <taxon>Rhodanobacteraceae</taxon>
        <taxon>Dyella</taxon>
    </lineage>
</organism>
<sequence length="863" mass="94340">MSAIVQLGNSVNVLHGLRPAWFGSSGTAAPFDLPPCAAWVGVPVPEPAGRGSWGSPEVGLHDTLESLVDALFAYRVRPILADAGRFALPPSALMLGGGRRAAVLASLSALLHLSVEQLEGGGLVLLQLRREDADHRHEAEEGGVGRRIHIDNYWTREGRHAMGRLRVAGRACGHGGADAIVHKQQADRYLDYFDTCGTHFVTRIGMGDRLFQVMVCHPQRYRLLRTLWSQSACDADGPLAKAFFAYTGDEWIAARGWIVSAAGDPLLERSVAAGAWRGHRSAAADNLLTPFVRPGENIAALLDGLQRSVPIGIEFTAHSPYMENYRAIAWQRVLKGALLQRFGDAVRIPLGGEAVETGHDGDIVVRDNGDNLVLGDTTSVSASLVARLDATQSLCLFGRQLSLRSDEPITLPGQRVTLFAFSIDARSKDDRVPVLRLSDEAFTSFRCYTPALAGAVRIGNETGERWNVLFQGLHFGTDDQGRVVILGELAQADARALKMLRAPLVGALADVEAQIARADGEGDVAHAHDARAALEWIHAIVSSSGVADLDESHRGVWEAIQRRAIYQSRLGARSECIGQDVADPAARMAHELLLRLRLLANEPEPLTDDALDVMIQDLEQASQQWTSSFPPAETDSRMLTECLAEMEAAQLRGMFALHLLLGNEQVTTEQPSADRQRARRLLHGLAWYWSDGATGSLVNNTDDALLASALSIFSRAWRTYQAAMLVQALTHDAGYLAIAESMTVFDGAERLDMTAQEWHQLPQVLASLWAPALGVDGGIGAEELLSALQDFAAGGIRLERAAAAARRNLHLRYRATWHSDFPPPELPWMRAYHYSRYIRAVLDVDRHLPRRALHSRHFHMDAC</sequence>
<reference evidence="1" key="1">
    <citation type="submission" date="2020-10" db="EMBL/GenBank/DDBJ databases">
        <title>Phylogeny of dyella-like bacteria.</title>
        <authorList>
            <person name="Fu J."/>
        </authorList>
    </citation>
    <scope>NUCLEOTIDE SEQUENCE</scope>
    <source>
        <strain evidence="1">DHOC52</strain>
    </source>
</reference>
<dbReference type="RefSeq" id="WP_204679953.1">
    <property type="nucleotide sequence ID" value="NZ_BSNR01000017.1"/>
</dbReference>
<dbReference type="EMBL" id="JADIKE010000027">
    <property type="protein sequence ID" value="MBM7124439.1"/>
    <property type="molecule type" value="Genomic_DNA"/>
</dbReference>
<protein>
    <submittedName>
        <fullName evidence="1">Uncharacterized protein</fullName>
    </submittedName>
</protein>
<accession>A0ABS2JZK8</accession>
<comment type="caution">
    <text evidence="1">The sequence shown here is derived from an EMBL/GenBank/DDBJ whole genome shotgun (WGS) entry which is preliminary data.</text>
</comment>
<dbReference type="Proteomes" id="UP001430149">
    <property type="component" value="Unassembled WGS sequence"/>
</dbReference>
<name>A0ABS2JZK8_9GAMM</name>
<keyword evidence="2" id="KW-1185">Reference proteome</keyword>
<proteinExistence type="predicted"/>
<evidence type="ECO:0000313" key="2">
    <source>
        <dbReference type="Proteomes" id="UP001430149"/>
    </source>
</evidence>
<evidence type="ECO:0000313" key="1">
    <source>
        <dbReference type="EMBL" id="MBM7124439.1"/>
    </source>
</evidence>